<accession>A0AAV9PW02</accession>
<dbReference type="InterPro" id="IPR046341">
    <property type="entry name" value="SET_dom_sf"/>
</dbReference>
<proteinExistence type="predicted"/>
<reference evidence="2 3" key="1">
    <citation type="submission" date="2023-06" db="EMBL/GenBank/DDBJ databases">
        <title>Black Yeasts Isolated from many extreme environments.</title>
        <authorList>
            <person name="Coleine C."/>
            <person name="Stajich J.E."/>
            <person name="Selbmann L."/>
        </authorList>
    </citation>
    <scope>NUCLEOTIDE SEQUENCE [LARGE SCALE GENOMIC DNA]</scope>
    <source>
        <strain evidence="2 3">CCFEE 5887</strain>
    </source>
</reference>
<name>A0AAV9PW02_9PEZI</name>
<dbReference type="Gene3D" id="2.170.270.10">
    <property type="entry name" value="SET domain"/>
    <property type="match status" value="1"/>
</dbReference>
<dbReference type="SUPFAM" id="SSF82199">
    <property type="entry name" value="SET domain"/>
    <property type="match status" value="1"/>
</dbReference>
<dbReference type="PROSITE" id="PS50280">
    <property type="entry name" value="SET"/>
    <property type="match status" value="1"/>
</dbReference>
<evidence type="ECO:0000313" key="3">
    <source>
        <dbReference type="Proteomes" id="UP001345827"/>
    </source>
</evidence>
<gene>
    <name evidence="2" type="ORF">LTR25_010293</name>
</gene>
<protein>
    <recommendedName>
        <fullName evidence="1">SET domain-containing protein</fullName>
    </recommendedName>
</protein>
<dbReference type="AlphaFoldDB" id="A0AAV9PW02"/>
<sequence length="210" mass="22819">MPHQTSSASLPKNWPQSITYLTTLHIPPPLTSASIQTTTTTTPLDLNLTIIKPAPPTPSPLVRITPITTPSHPAHGQHGLIALRSLPPSSFILFYLGSLHPSSTTDNESNYDLSLDRGLDLSIDATQYGNEARFINDYRGIRPEGPNAEFRDCLIEMARGRFERRIGVFVLNAGKAGKRSKGIAKGEEIVVSYGKGFWSARKEAGEVGNG</sequence>
<dbReference type="Proteomes" id="UP001345827">
    <property type="component" value="Unassembled WGS sequence"/>
</dbReference>
<dbReference type="EMBL" id="JAXLQG010000025">
    <property type="protein sequence ID" value="KAK5528680.1"/>
    <property type="molecule type" value="Genomic_DNA"/>
</dbReference>
<feature type="domain" description="SET" evidence="1">
    <location>
        <begin position="60"/>
        <end position="194"/>
    </location>
</feature>
<evidence type="ECO:0000259" key="1">
    <source>
        <dbReference type="PROSITE" id="PS50280"/>
    </source>
</evidence>
<evidence type="ECO:0000313" key="2">
    <source>
        <dbReference type="EMBL" id="KAK5528680.1"/>
    </source>
</evidence>
<keyword evidence="3" id="KW-1185">Reference proteome</keyword>
<dbReference type="InterPro" id="IPR001214">
    <property type="entry name" value="SET_dom"/>
</dbReference>
<dbReference type="SMART" id="SM00317">
    <property type="entry name" value="SET"/>
    <property type="match status" value="1"/>
</dbReference>
<dbReference type="Pfam" id="PF00856">
    <property type="entry name" value="SET"/>
    <property type="match status" value="1"/>
</dbReference>
<comment type="caution">
    <text evidence="2">The sequence shown here is derived from an EMBL/GenBank/DDBJ whole genome shotgun (WGS) entry which is preliminary data.</text>
</comment>
<organism evidence="2 3">
    <name type="scientific">Vermiconidia calcicola</name>
    <dbReference type="NCBI Taxonomy" id="1690605"/>
    <lineage>
        <taxon>Eukaryota</taxon>
        <taxon>Fungi</taxon>
        <taxon>Dikarya</taxon>
        <taxon>Ascomycota</taxon>
        <taxon>Pezizomycotina</taxon>
        <taxon>Dothideomycetes</taxon>
        <taxon>Dothideomycetidae</taxon>
        <taxon>Mycosphaerellales</taxon>
        <taxon>Extremaceae</taxon>
        <taxon>Vermiconidia</taxon>
    </lineage>
</organism>